<accession>A0A7W7SFP1</accession>
<evidence type="ECO:0000313" key="3">
    <source>
        <dbReference type="Proteomes" id="UP000573327"/>
    </source>
</evidence>
<dbReference type="AlphaFoldDB" id="A0A7W7SFP1"/>
<gene>
    <name evidence="2" type="ORF">F4556_005159</name>
</gene>
<dbReference type="RefSeq" id="WP_184920094.1">
    <property type="nucleotide sequence ID" value="NZ_JACHJR010000001.1"/>
</dbReference>
<sequence length="57" mass="5907">MSTPEPDDLWEPDPLLDLAAALGSAANAATDPNSTPEQQQAALGFLDSLPSVDRTGK</sequence>
<feature type="region of interest" description="Disordered" evidence="1">
    <location>
        <begin position="24"/>
        <end position="57"/>
    </location>
</feature>
<organism evidence="2 3">
    <name type="scientific">Kitasatospora gansuensis</name>
    <dbReference type="NCBI Taxonomy" id="258050"/>
    <lineage>
        <taxon>Bacteria</taxon>
        <taxon>Bacillati</taxon>
        <taxon>Actinomycetota</taxon>
        <taxon>Actinomycetes</taxon>
        <taxon>Kitasatosporales</taxon>
        <taxon>Streptomycetaceae</taxon>
        <taxon>Kitasatospora</taxon>
    </lineage>
</organism>
<dbReference type="EMBL" id="JACHJR010000001">
    <property type="protein sequence ID" value="MBB4949624.1"/>
    <property type="molecule type" value="Genomic_DNA"/>
</dbReference>
<protein>
    <submittedName>
        <fullName evidence="2">Uncharacterized protein</fullName>
    </submittedName>
</protein>
<reference evidence="2 3" key="1">
    <citation type="submission" date="2020-08" db="EMBL/GenBank/DDBJ databases">
        <title>Sequencing the genomes of 1000 actinobacteria strains.</title>
        <authorList>
            <person name="Klenk H.-P."/>
        </authorList>
    </citation>
    <scope>NUCLEOTIDE SEQUENCE [LARGE SCALE GENOMIC DNA]</scope>
    <source>
        <strain evidence="2 3">DSM 44786</strain>
    </source>
</reference>
<evidence type="ECO:0000256" key="1">
    <source>
        <dbReference type="SAM" id="MobiDB-lite"/>
    </source>
</evidence>
<keyword evidence="3" id="KW-1185">Reference proteome</keyword>
<name>A0A7W7SFP1_9ACTN</name>
<feature type="compositionally biased region" description="Polar residues" evidence="1">
    <location>
        <begin position="32"/>
        <end position="41"/>
    </location>
</feature>
<comment type="caution">
    <text evidence="2">The sequence shown here is derived from an EMBL/GenBank/DDBJ whole genome shotgun (WGS) entry which is preliminary data.</text>
</comment>
<evidence type="ECO:0000313" key="2">
    <source>
        <dbReference type="EMBL" id="MBB4949624.1"/>
    </source>
</evidence>
<dbReference type="Proteomes" id="UP000573327">
    <property type="component" value="Unassembled WGS sequence"/>
</dbReference>
<proteinExistence type="predicted"/>